<feature type="domain" description="Co-chaperone DjlA N-terminal" evidence="1">
    <location>
        <begin position="24"/>
        <end position="132"/>
    </location>
</feature>
<dbReference type="InterPro" id="IPR029024">
    <property type="entry name" value="TerB-like"/>
</dbReference>
<dbReference type="AlphaFoldDB" id="S9RPF0"/>
<comment type="caution">
    <text evidence="2">The sequence shown here is derived from an EMBL/GenBank/DDBJ whole genome shotgun (WGS) entry which is preliminary data.</text>
</comment>
<dbReference type="InterPro" id="IPR007791">
    <property type="entry name" value="DjlA_N"/>
</dbReference>
<name>S9RPF0_9RHOB</name>
<dbReference type="OrthoDB" id="7871207at2"/>
<dbReference type="EMBL" id="APVH01000064">
    <property type="protein sequence ID" value="EPX75909.1"/>
    <property type="molecule type" value="Genomic_DNA"/>
</dbReference>
<dbReference type="HOGENOM" id="CLU_111095_3_0_5"/>
<gene>
    <name evidence="2" type="ORF">Salmuc_02305</name>
</gene>
<dbReference type="STRING" id="1123237.Salmuc_02305"/>
<keyword evidence="3" id="KW-1185">Reference proteome</keyword>
<dbReference type="Pfam" id="PF05099">
    <property type="entry name" value="TerB"/>
    <property type="match status" value="1"/>
</dbReference>
<evidence type="ECO:0000313" key="2">
    <source>
        <dbReference type="EMBL" id="EPX75909.1"/>
    </source>
</evidence>
<reference evidence="3" key="1">
    <citation type="journal article" date="2014" name="Stand. Genomic Sci.">
        <title>Genome sequence of the exopolysaccharide-producing Salipiger mucosus type strain (DSM 16094(T)), a moderately halophilic member of the Roseobacter clade.</title>
        <authorList>
            <person name="Riedel T."/>
            <person name="Spring S."/>
            <person name="Fiebig A."/>
            <person name="Petersen J."/>
            <person name="Kyrpides N.C."/>
            <person name="Goker M."/>
            <person name="Klenk H.P."/>
        </authorList>
    </citation>
    <scope>NUCLEOTIDE SEQUENCE [LARGE SCALE GENOMIC DNA]</scope>
    <source>
        <strain evidence="3">DSM 16094</strain>
    </source>
</reference>
<dbReference type="Proteomes" id="UP000015347">
    <property type="component" value="Unassembled WGS sequence"/>
</dbReference>
<sequence length="139" mass="15071">MARSLRYWLGAPERTQLDPGDVPLALGALLVRLARAEEGRLIREAAAIDAILARRHELTAQEALEMRETCEALAEFAPETARFAAILRVSVPYADRLSIARCLCEVMRVAGAEEEALVALAETVLGVPAQDIAPPRRAG</sequence>
<proteinExistence type="predicted"/>
<dbReference type="eggNOG" id="COG4103">
    <property type="taxonomic scope" value="Bacteria"/>
</dbReference>
<dbReference type="RefSeq" id="WP_020042392.1">
    <property type="nucleotide sequence ID" value="NZ_KE557286.1"/>
</dbReference>
<accession>S9RPF0</accession>
<evidence type="ECO:0000259" key="1">
    <source>
        <dbReference type="Pfam" id="PF05099"/>
    </source>
</evidence>
<dbReference type="SUPFAM" id="SSF158682">
    <property type="entry name" value="TerB-like"/>
    <property type="match status" value="1"/>
</dbReference>
<organism evidence="2 3">
    <name type="scientific">Salipiger mucosus DSM 16094</name>
    <dbReference type="NCBI Taxonomy" id="1123237"/>
    <lineage>
        <taxon>Bacteria</taxon>
        <taxon>Pseudomonadati</taxon>
        <taxon>Pseudomonadota</taxon>
        <taxon>Alphaproteobacteria</taxon>
        <taxon>Rhodobacterales</taxon>
        <taxon>Roseobacteraceae</taxon>
        <taxon>Salipiger</taxon>
    </lineage>
</organism>
<evidence type="ECO:0000313" key="3">
    <source>
        <dbReference type="Proteomes" id="UP000015347"/>
    </source>
</evidence>
<protein>
    <recommendedName>
        <fullName evidence="1">Co-chaperone DjlA N-terminal domain-containing protein</fullName>
    </recommendedName>
</protein>